<organism evidence="1 2">
    <name type="scientific">Mucilaginibacter lappiensis</name>
    <dbReference type="NCBI Taxonomy" id="354630"/>
    <lineage>
        <taxon>Bacteria</taxon>
        <taxon>Pseudomonadati</taxon>
        <taxon>Bacteroidota</taxon>
        <taxon>Sphingobacteriia</taxon>
        <taxon>Sphingobacteriales</taxon>
        <taxon>Sphingobacteriaceae</taxon>
        <taxon>Mucilaginibacter</taxon>
    </lineage>
</organism>
<reference evidence="1 2" key="1">
    <citation type="submission" date="2020-08" db="EMBL/GenBank/DDBJ databases">
        <title>Genomic Encyclopedia of Type Strains, Phase IV (KMG-V): Genome sequencing to study the core and pangenomes of soil and plant-associated prokaryotes.</title>
        <authorList>
            <person name="Whitman W."/>
        </authorList>
    </citation>
    <scope>NUCLEOTIDE SEQUENCE [LARGE SCALE GENOMIC DNA]</scope>
    <source>
        <strain evidence="1 2">MP601</strain>
    </source>
</reference>
<proteinExistence type="predicted"/>
<name>A0A841JP11_9SPHI</name>
<sequence>MSNECRIKLEWVPEAYKNTTELSDQNLKKQTAGKPSLIRYSKSKTKVVYGWKSKNCRAI</sequence>
<evidence type="ECO:0000313" key="2">
    <source>
        <dbReference type="Proteomes" id="UP000548326"/>
    </source>
</evidence>
<accession>A0A841JP11</accession>
<dbReference type="AlphaFoldDB" id="A0A841JP11"/>
<dbReference type="Proteomes" id="UP000548326">
    <property type="component" value="Unassembled WGS sequence"/>
</dbReference>
<evidence type="ECO:0000313" key="1">
    <source>
        <dbReference type="EMBL" id="MBB6130478.1"/>
    </source>
</evidence>
<comment type="caution">
    <text evidence="1">The sequence shown here is derived from an EMBL/GenBank/DDBJ whole genome shotgun (WGS) entry which is preliminary data.</text>
</comment>
<gene>
    <name evidence="1" type="ORF">HDF22_004618</name>
</gene>
<protein>
    <submittedName>
        <fullName evidence="1">Uncharacterized protein</fullName>
    </submittedName>
</protein>
<dbReference type="EMBL" id="JACHCA010000015">
    <property type="protein sequence ID" value="MBB6130478.1"/>
    <property type="molecule type" value="Genomic_DNA"/>
</dbReference>